<reference evidence="13 14" key="1">
    <citation type="submission" date="2018-07" db="EMBL/GenBank/DDBJ databases">
        <title>Genomic Encyclopedia of Type Strains, Phase III (KMG-III): the genomes of soil and plant-associated and newly described type strains.</title>
        <authorList>
            <person name="Whitman W."/>
        </authorList>
    </citation>
    <scope>NUCLEOTIDE SEQUENCE [LARGE SCALE GENOMIC DNA]</scope>
    <source>
        <strain evidence="13 14">CECT 8488</strain>
    </source>
</reference>
<keyword evidence="8 9" id="KW-0472">Membrane</keyword>
<evidence type="ECO:0000256" key="10">
    <source>
        <dbReference type="SAM" id="Coils"/>
    </source>
</evidence>
<evidence type="ECO:0000256" key="4">
    <source>
        <dbReference type="ARBA" id="ARBA00022475"/>
    </source>
</evidence>
<dbReference type="InterPro" id="IPR050739">
    <property type="entry name" value="MFP"/>
</dbReference>
<evidence type="ECO:0000313" key="14">
    <source>
        <dbReference type="Proteomes" id="UP000256845"/>
    </source>
</evidence>
<dbReference type="Proteomes" id="UP000256845">
    <property type="component" value="Unassembled WGS sequence"/>
</dbReference>
<evidence type="ECO:0000256" key="5">
    <source>
        <dbReference type="ARBA" id="ARBA00022519"/>
    </source>
</evidence>
<evidence type="ECO:0000256" key="6">
    <source>
        <dbReference type="ARBA" id="ARBA00022692"/>
    </source>
</evidence>
<keyword evidence="3 9" id="KW-0813">Transport</keyword>
<comment type="similarity">
    <text evidence="2 9">Belongs to the membrane fusion protein (MFP) (TC 8.A.1) family.</text>
</comment>
<name>A0A3D9H5E5_9PROT</name>
<keyword evidence="10" id="KW-0175">Coiled coil</keyword>
<dbReference type="AlphaFoldDB" id="A0A3D9H5E5"/>
<gene>
    <name evidence="13" type="ORF">DFP90_11421</name>
</gene>
<feature type="domain" description="AprE-like beta-barrel" evidence="12">
    <location>
        <begin position="350"/>
        <end position="438"/>
    </location>
</feature>
<keyword evidence="4 9" id="KW-1003">Cell membrane</keyword>
<dbReference type="EMBL" id="QRDW01000014">
    <property type="protein sequence ID" value="RED44659.1"/>
    <property type="molecule type" value="Genomic_DNA"/>
</dbReference>
<dbReference type="InterPro" id="IPR010129">
    <property type="entry name" value="T1SS_HlyD"/>
</dbReference>
<evidence type="ECO:0000256" key="8">
    <source>
        <dbReference type="ARBA" id="ARBA00023136"/>
    </source>
</evidence>
<keyword evidence="5 9" id="KW-0997">Cell inner membrane</keyword>
<dbReference type="Gene3D" id="2.40.50.100">
    <property type="match status" value="1"/>
</dbReference>
<evidence type="ECO:0000256" key="7">
    <source>
        <dbReference type="ARBA" id="ARBA00022989"/>
    </source>
</evidence>
<evidence type="ECO:0000256" key="1">
    <source>
        <dbReference type="ARBA" id="ARBA00004377"/>
    </source>
</evidence>
<comment type="subcellular location">
    <subcellularLocation>
        <location evidence="1 9">Cell inner membrane</location>
        <topology evidence="1 9">Single-pass membrane protein</topology>
    </subcellularLocation>
</comment>
<dbReference type="SUPFAM" id="SSF111369">
    <property type="entry name" value="HlyD-like secretion proteins"/>
    <property type="match status" value="1"/>
</dbReference>
<dbReference type="GO" id="GO:0005886">
    <property type="term" value="C:plasma membrane"/>
    <property type="evidence" value="ECO:0007669"/>
    <property type="project" value="UniProtKB-SubCell"/>
</dbReference>
<dbReference type="PANTHER" id="PTHR30386">
    <property type="entry name" value="MEMBRANE FUSION SUBUNIT OF EMRAB-TOLC MULTIDRUG EFFLUX PUMP"/>
    <property type="match status" value="1"/>
</dbReference>
<keyword evidence="6 9" id="KW-0812">Transmembrane</keyword>
<evidence type="ECO:0000259" key="11">
    <source>
        <dbReference type="Pfam" id="PF25994"/>
    </source>
</evidence>
<dbReference type="GO" id="GO:0009306">
    <property type="term" value="P:protein secretion"/>
    <property type="evidence" value="ECO:0007669"/>
    <property type="project" value="InterPro"/>
</dbReference>
<feature type="transmembrane region" description="Helical" evidence="9">
    <location>
        <begin position="50"/>
        <end position="68"/>
    </location>
</feature>
<sequence length="461" mass="51537">MIGKHIEAIRQALNLQSSEEKPAKKKSEELDFLPAYLEIMERPPSNVARLFVFSIMLLCVIALTWSILGKVDIIASSPGQLVIGGGSKTIQAPENGEITAILVRDGQIVKKGDALIRLNPIQAQAEILRLRQQIGHSGLEVARLTALVSDDPENSFNPPQGADPERVKLAYAYMMGEYREAQAKLLTFKAQLSENEAKRETTERVIANTASLLSNVQERFERFSKLAEKGNYPKLQLLELEKEMLEQKRELEEQQSSLKQLEGEARTLKAQMGQSHAEWRRSLLTRLDEERRSLIDYEQELVKAMEIGRLQIILAPTDGRVQELSVHTIGGVVTPGQELMKVVPEEADLEAEIKVLNKDAGHVIAGQSVEVKVDSFPYTKYGTIKGEVLHKSNDATKDEDLGDVFFSRVKMSQLFINVEGKQVPLTAGMRVTAEIKTGERRVIDFLLDPLKEYASEALSPR</sequence>
<dbReference type="Pfam" id="PF25994">
    <property type="entry name" value="HH_AprE"/>
    <property type="match status" value="1"/>
</dbReference>
<dbReference type="PRINTS" id="PR01490">
    <property type="entry name" value="RTXTOXIND"/>
</dbReference>
<proteinExistence type="inferred from homology"/>
<dbReference type="NCBIfam" id="TIGR01843">
    <property type="entry name" value="type_I_hlyD"/>
    <property type="match status" value="1"/>
</dbReference>
<evidence type="ECO:0000313" key="13">
    <source>
        <dbReference type="EMBL" id="RED44659.1"/>
    </source>
</evidence>
<dbReference type="PROSITE" id="PS00543">
    <property type="entry name" value="HLYD_FAMILY"/>
    <property type="match status" value="1"/>
</dbReference>
<evidence type="ECO:0000256" key="2">
    <source>
        <dbReference type="ARBA" id="ARBA00009477"/>
    </source>
</evidence>
<evidence type="ECO:0000256" key="3">
    <source>
        <dbReference type="ARBA" id="ARBA00022448"/>
    </source>
</evidence>
<keyword evidence="14" id="KW-1185">Reference proteome</keyword>
<keyword evidence="7 9" id="KW-1133">Transmembrane helix</keyword>
<dbReference type="Gene3D" id="2.40.30.170">
    <property type="match status" value="1"/>
</dbReference>
<accession>A0A3D9H5E5</accession>
<dbReference type="InterPro" id="IPR058781">
    <property type="entry name" value="HH_AprE-like"/>
</dbReference>
<protein>
    <recommendedName>
        <fullName evidence="9">Membrane fusion protein (MFP) family protein</fullName>
    </recommendedName>
</protein>
<dbReference type="PANTHER" id="PTHR30386:SF27">
    <property type="entry name" value="MEMBRANE FUSION PROTEIN (MFP) FAMILY PROTEIN"/>
    <property type="match status" value="1"/>
</dbReference>
<dbReference type="InterPro" id="IPR006144">
    <property type="entry name" value="Secretion_HlyD_CS"/>
</dbReference>
<organism evidence="13 14">
    <name type="scientific">Aestuariispira insulae</name>
    <dbReference type="NCBI Taxonomy" id="1461337"/>
    <lineage>
        <taxon>Bacteria</taxon>
        <taxon>Pseudomonadati</taxon>
        <taxon>Pseudomonadota</taxon>
        <taxon>Alphaproteobacteria</taxon>
        <taxon>Rhodospirillales</taxon>
        <taxon>Kiloniellaceae</taxon>
        <taxon>Aestuariispira</taxon>
    </lineage>
</organism>
<feature type="coiled-coil region" evidence="10">
    <location>
        <begin position="234"/>
        <end position="307"/>
    </location>
</feature>
<dbReference type="InterPro" id="IPR058982">
    <property type="entry name" value="Beta-barrel_AprE"/>
</dbReference>
<dbReference type="OrthoDB" id="9810980at2"/>
<dbReference type="RefSeq" id="WP_115938965.1">
    <property type="nucleotide sequence ID" value="NZ_QRDW01000014.1"/>
</dbReference>
<comment type="caution">
    <text evidence="13">The sequence shown here is derived from an EMBL/GenBank/DDBJ whole genome shotgun (WGS) entry which is preliminary data.</text>
</comment>
<feature type="domain" description="AprE-like long alpha-helical hairpin" evidence="11">
    <location>
        <begin position="123"/>
        <end position="304"/>
    </location>
</feature>
<evidence type="ECO:0000256" key="9">
    <source>
        <dbReference type="RuleBase" id="RU365093"/>
    </source>
</evidence>
<evidence type="ECO:0000259" key="12">
    <source>
        <dbReference type="Pfam" id="PF26002"/>
    </source>
</evidence>
<dbReference type="Pfam" id="PF26002">
    <property type="entry name" value="Beta-barrel_AprE"/>
    <property type="match status" value="1"/>
</dbReference>